<dbReference type="AlphaFoldDB" id="A0A9X1N6P8"/>
<evidence type="ECO:0000313" key="1">
    <source>
        <dbReference type="EMBL" id="MCD5309347.1"/>
    </source>
</evidence>
<sequence>MSESQRMLRSRSQVMYSYLPGAVFRHEDRVYGRVINVVGSRVNRLNEQVVFEEIARSLERWKEDDRYNLPIPRDSREREYEILSPEDVRFELWPLVFECSHRECARVKSFTNARNLVGSSRCDECGGRLRQLRFYSAHNCGKTVPMQVPACTTHNRKHIFFEDTGSFRTAVWRCRACSNRVVARTNQSPCGCRFTQEPAFQRMRAHTLDDSRAYNILDVDLVNIDSSSFKTYQAHPLRAQIALAHYLGLIDGIQDGLRQADTSPGSSAKRMTASEWETQERKLRATGLLSEDDIATLRTTSGPAETGLAGLGELPPGVLDKIATERPFLERAAVFDPSELQRTTLVEQLNSARAKGDTLQAASIQSGIDLAERMSFSELSVTWEFPIAKVAFGFTRESVEPGESAARGFRTQTNRSDKYPIFAVASETEALLLTMSAVEVVNFLADDGFVSTRPSTEDEAKRDVLGIFARESSDPLPAARVRTLLHTLSHLLLRGLDDGQVGFAEASLGEWIVPETLSFAIYANSLKSFTLGSLWTLLTNRSHSWLASAAERAVRCENDPLCYQHDPRACERCAYITFGCRSFNHDLDRAVVADYLRRRDVFTALTS</sequence>
<organism evidence="1 2">
    <name type="scientific">Kineosporia babensis</name>
    <dbReference type="NCBI Taxonomy" id="499548"/>
    <lineage>
        <taxon>Bacteria</taxon>
        <taxon>Bacillati</taxon>
        <taxon>Actinomycetota</taxon>
        <taxon>Actinomycetes</taxon>
        <taxon>Kineosporiales</taxon>
        <taxon>Kineosporiaceae</taxon>
        <taxon>Kineosporia</taxon>
    </lineage>
</organism>
<protein>
    <submittedName>
        <fullName evidence="1">Uncharacterized protein</fullName>
    </submittedName>
</protein>
<dbReference type="Proteomes" id="UP001138997">
    <property type="component" value="Unassembled WGS sequence"/>
</dbReference>
<dbReference type="EMBL" id="JAJOMB010000001">
    <property type="protein sequence ID" value="MCD5309347.1"/>
    <property type="molecule type" value="Genomic_DNA"/>
</dbReference>
<dbReference type="RefSeq" id="WP_231438275.1">
    <property type="nucleotide sequence ID" value="NZ_JAJOMB010000001.1"/>
</dbReference>
<evidence type="ECO:0000313" key="2">
    <source>
        <dbReference type="Proteomes" id="UP001138997"/>
    </source>
</evidence>
<reference evidence="1" key="1">
    <citation type="submission" date="2021-11" db="EMBL/GenBank/DDBJ databases">
        <title>Streptomyces corallinus and Kineosporia corallina sp. nov., two new coral-derived marine actinobacteria.</title>
        <authorList>
            <person name="Buangrab K."/>
            <person name="Sutthacheep M."/>
            <person name="Yeemin T."/>
            <person name="Harunari E."/>
            <person name="Igarashi Y."/>
            <person name="Sripreechasak P."/>
            <person name="Kanchanasin P."/>
            <person name="Tanasupawat S."/>
            <person name="Phongsopitanun W."/>
        </authorList>
    </citation>
    <scope>NUCLEOTIDE SEQUENCE</scope>
    <source>
        <strain evidence="1">JCM 31032</strain>
    </source>
</reference>
<keyword evidence="2" id="KW-1185">Reference proteome</keyword>
<proteinExistence type="predicted"/>
<accession>A0A9X1N6P8</accession>
<name>A0A9X1N6P8_9ACTN</name>
<comment type="caution">
    <text evidence="1">The sequence shown here is derived from an EMBL/GenBank/DDBJ whole genome shotgun (WGS) entry which is preliminary data.</text>
</comment>
<gene>
    <name evidence="1" type="ORF">LR394_00435</name>
</gene>